<evidence type="ECO:0000313" key="2">
    <source>
        <dbReference type="EMBL" id="PIV62684.1"/>
    </source>
</evidence>
<accession>A0A2M7E4P3</accession>
<gene>
    <name evidence="2" type="ORF">COS12_01455</name>
</gene>
<proteinExistence type="predicted"/>
<dbReference type="InterPro" id="IPR028098">
    <property type="entry name" value="Glyco_trans_4-like_N"/>
</dbReference>
<dbReference type="SUPFAM" id="SSF53756">
    <property type="entry name" value="UDP-Glycosyltransferase/glycogen phosphorylase"/>
    <property type="match status" value="1"/>
</dbReference>
<evidence type="ECO:0000313" key="3">
    <source>
        <dbReference type="Proteomes" id="UP000230116"/>
    </source>
</evidence>
<organism evidence="2 3">
    <name type="scientific">Candidatus Roizmanbacteria bacterium CG01_land_8_20_14_3_00_33_9</name>
    <dbReference type="NCBI Taxonomy" id="1974843"/>
    <lineage>
        <taxon>Bacteria</taxon>
        <taxon>Candidatus Roizmaniibacteriota</taxon>
    </lineage>
</organism>
<dbReference type="Pfam" id="PF13692">
    <property type="entry name" value="Glyco_trans_1_4"/>
    <property type="match status" value="1"/>
</dbReference>
<dbReference type="Gene3D" id="3.40.50.2000">
    <property type="entry name" value="Glycogen Phosphorylase B"/>
    <property type="match status" value="2"/>
</dbReference>
<dbReference type="PANTHER" id="PTHR12526:SF595">
    <property type="entry name" value="BLL5217 PROTEIN"/>
    <property type="match status" value="1"/>
</dbReference>
<dbReference type="CDD" id="cd03802">
    <property type="entry name" value="GT4_AviGT4-like"/>
    <property type="match status" value="1"/>
</dbReference>
<evidence type="ECO:0000259" key="1">
    <source>
        <dbReference type="Pfam" id="PF13439"/>
    </source>
</evidence>
<dbReference type="Proteomes" id="UP000230116">
    <property type="component" value="Unassembled WGS sequence"/>
</dbReference>
<feature type="domain" description="Glycosyltransferase subfamily 4-like N-terminal" evidence="1">
    <location>
        <begin position="18"/>
        <end position="120"/>
    </location>
</feature>
<reference evidence="3" key="1">
    <citation type="submission" date="2017-09" db="EMBL/GenBank/DDBJ databases">
        <title>Depth-based differentiation of microbial function through sediment-hosted aquifers and enrichment of novel symbionts in the deep terrestrial subsurface.</title>
        <authorList>
            <person name="Probst A.J."/>
            <person name="Ladd B."/>
            <person name="Jarett J.K."/>
            <person name="Geller-Mcgrath D.E."/>
            <person name="Sieber C.M.K."/>
            <person name="Emerson J.B."/>
            <person name="Anantharaman K."/>
            <person name="Thomas B.C."/>
            <person name="Malmstrom R."/>
            <person name="Stieglmeier M."/>
            <person name="Klingl A."/>
            <person name="Woyke T."/>
            <person name="Ryan C.M."/>
            <person name="Banfield J.F."/>
        </authorList>
    </citation>
    <scope>NUCLEOTIDE SEQUENCE [LARGE SCALE GENOMIC DNA]</scope>
</reference>
<dbReference type="Pfam" id="PF13439">
    <property type="entry name" value="Glyco_transf_4"/>
    <property type="match status" value="1"/>
</dbReference>
<sequence>MKIAVTSPPWIPVPPVGYGGIERVVSNVVEGLVKKGHDVTLYATGDSKTTAKLSYLYAKALGNHLPLKLNPYHILNHLYHFYKDAHNKYDIVHDNIGEIALFFADLTQTPMVMTLHGTFNENTQDLFKDYGTMHSVKELVQKFKDYPYVSISNKQRESLPELNYVSTIYNSIIISEFDFNEHGGNDMVWIGRMNYTKGVDLGIEAAETIKKKFIISSYIDVGDMPYYQKDIEPHLTMGFLSRTDEMKNIKGKSQFLENGKLFLFPIRWDEPFGIVMIEAMATGTPLVAFSMGSVPEVVKDGETGFLVNPSDADIRGDWIIKKTGVKGLCEAIEKIYSMPENQYRKMRKACRAHVEKNFTVERMVDRYEEVYNKIL</sequence>
<dbReference type="AlphaFoldDB" id="A0A2M7E4P3"/>
<comment type="caution">
    <text evidence="2">The sequence shown here is derived from an EMBL/GenBank/DDBJ whole genome shotgun (WGS) entry which is preliminary data.</text>
</comment>
<dbReference type="EMBL" id="PETM01000033">
    <property type="protein sequence ID" value="PIV62684.1"/>
    <property type="molecule type" value="Genomic_DNA"/>
</dbReference>
<name>A0A2M7E4P3_9BACT</name>
<protein>
    <recommendedName>
        <fullName evidence="1">Glycosyltransferase subfamily 4-like N-terminal domain-containing protein</fullName>
    </recommendedName>
</protein>
<dbReference type="PANTHER" id="PTHR12526">
    <property type="entry name" value="GLYCOSYLTRANSFERASE"/>
    <property type="match status" value="1"/>
</dbReference>